<dbReference type="RefSeq" id="XP_056546394.1">
    <property type="nucleotide sequence ID" value="XM_056682788.1"/>
</dbReference>
<feature type="transmembrane region" description="Helical" evidence="2">
    <location>
        <begin position="15"/>
        <end position="37"/>
    </location>
</feature>
<feature type="compositionally biased region" description="Basic and acidic residues" evidence="1">
    <location>
        <begin position="250"/>
        <end position="259"/>
    </location>
</feature>
<sequence>MVKVTVLIEHLPTGLSLGFLGLFFTAGAVLLIFLTLLGGANNHTPLNEIWFLQADTGNIPGAPATSRWTFWNVCSVNSDGKSVCGTSHPDYPFDPPSHRTFNTTVNVPHEFIGTNHYFLTSRFMFPFILIGLFWAVLSLFTGLLALCTRIGSYLSGLLAWLALIFQLITTCLMTAVFVQGRNAFNRNGQRARLGSKAFGFMWTASFCLFLSCLLYCLGGAVGRKDSGYSGRKERSRGFFSSARSNSVKSQKKEQSSFPA</sequence>
<evidence type="ECO:0000313" key="3">
    <source>
        <dbReference type="EMBL" id="KAJ5174786.1"/>
    </source>
</evidence>
<dbReference type="GeneID" id="81421964"/>
<dbReference type="AlphaFoldDB" id="A0A9W9LSC4"/>
<evidence type="ECO:0000313" key="4">
    <source>
        <dbReference type="Proteomes" id="UP001149163"/>
    </source>
</evidence>
<accession>A0A9W9LSC4</accession>
<feature type="transmembrane region" description="Helical" evidence="2">
    <location>
        <begin position="157"/>
        <end position="178"/>
    </location>
</feature>
<comment type="caution">
    <text evidence="3">The sequence shown here is derived from an EMBL/GenBank/DDBJ whole genome shotgun (WGS) entry which is preliminary data.</text>
</comment>
<feature type="transmembrane region" description="Helical" evidence="2">
    <location>
        <begin position="199"/>
        <end position="221"/>
    </location>
</feature>
<evidence type="ECO:0000256" key="2">
    <source>
        <dbReference type="SAM" id="Phobius"/>
    </source>
</evidence>
<feature type="compositionally biased region" description="Basic and acidic residues" evidence="1">
    <location>
        <begin position="226"/>
        <end position="236"/>
    </location>
</feature>
<evidence type="ECO:0008006" key="5">
    <source>
        <dbReference type="Google" id="ProtNLM"/>
    </source>
</evidence>
<dbReference type="Proteomes" id="UP001149163">
    <property type="component" value="Unassembled WGS sequence"/>
</dbReference>
<gene>
    <name evidence="3" type="ORF">N7482_000663</name>
</gene>
<name>A0A9W9LSC4_9EURO</name>
<dbReference type="GO" id="GO:0030866">
    <property type="term" value="P:cortical actin cytoskeleton organization"/>
    <property type="evidence" value="ECO:0007669"/>
    <property type="project" value="TreeGrafter"/>
</dbReference>
<dbReference type="OrthoDB" id="5419460at2759"/>
<dbReference type="GO" id="GO:0031505">
    <property type="term" value="P:fungal-type cell wall organization"/>
    <property type="evidence" value="ECO:0007669"/>
    <property type="project" value="TreeGrafter"/>
</dbReference>
<protein>
    <recommendedName>
        <fullName evidence="5">Actin cortical patch SUR7/pH-response regulator PalI</fullName>
    </recommendedName>
</protein>
<dbReference type="Pfam" id="PF06687">
    <property type="entry name" value="SUR7"/>
    <property type="match status" value="1"/>
</dbReference>
<reference evidence="3" key="1">
    <citation type="submission" date="2022-11" db="EMBL/GenBank/DDBJ databases">
        <authorList>
            <person name="Petersen C."/>
        </authorList>
    </citation>
    <scope>NUCLEOTIDE SEQUENCE</scope>
    <source>
        <strain evidence="3">IBT 26290</strain>
    </source>
</reference>
<dbReference type="PANTHER" id="PTHR36414">
    <property type="entry name" value="PROTEIN SUR7"/>
    <property type="match status" value="1"/>
</dbReference>
<dbReference type="GO" id="GO:0005938">
    <property type="term" value="C:cell cortex"/>
    <property type="evidence" value="ECO:0007669"/>
    <property type="project" value="TreeGrafter"/>
</dbReference>
<keyword evidence="2" id="KW-1133">Transmembrane helix</keyword>
<dbReference type="GO" id="GO:0032185">
    <property type="term" value="P:septin cytoskeleton organization"/>
    <property type="evidence" value="ECO:0007669"/>
    <property type="project" value="TreeGrafter"/>
</dbReference>
<keyword evidence="2" id="KW-0472">Membrane</keyword>
<dbReference type="GO" id="GO:0005886">
    <property type="term" value="C:plasma membrane"/>
    <property type="evidence" value="ECO:0007669"/>
    <property type="project" value="InterPro"/>
</dbReference>
<dbReference type="GO" id="GO:0045121">
    <property type="term" value="C:membrane raft"/>
    <property type="evidence" value="ECO:0007669"/>
    <property type="project" value="TreeGrafter"/>
</dbReference>
<feature type="region of interest" description="Disordered" evidence="1">
    <location>
        <begin position="226"/>
        <end position="259"/>
    </location>
</feature>
<organism evidence="3 4">
    <name type="scientific">Penicillium canariense</name>
    <dbReference type="NCBI Taxonomy" id="189055"/>
    <lineage>
        <taxon>Eukaryota</taxon>
        <taxon>Fungi</taxon>
        <taxon>Dikarya</taxon>
        <taxon>Ascomycota</taxon>
        <taxon>Pezizomycotina</taxon>
        <taxon>Eurotiomycetes</taxon>
        <taxon>Eurotiomycetidae</taxon>
        <taxon>Eurotiales</taxon>
        <taxon>Aspergillaceae</taxon>
        <taxon>Penicillium</taxon>
    </lineage>
</organism>
<dbReference type="EMBL" id="JAPQKN010000001">
    <property type="protein sequence ID" value="KAJ5174786.1"/>
    <property type="molecule type" value="Genomic_DNA"/>
</dbReference>
<proteinExistence type="predicted"/>
<dbReference type="PANTHER" id="PTHR36414:SF1">
    <property type="entry name" value="PROTEIN SUR7"/>
    <property type="match status" value="1"/>
</dbReference>
<dbReference type="GO" id="GO:0006897">
    <property type="term" value="P:endocytosis"/>
    <property type="evidence" value="ECO:0007669"/>
    <property type="project" value="TreeGrafter"/>
</dbReference>
<reference evidence="3" key="2">
    <citation type="journal article" date="2023" name="IMA Fungus">
        <title>Comparative genomic study of the Penicillium genus elucidates a diverse pangenome and 15 lateral gene transfer events.</title>
        <authorList>
            <person name="Petersen C."/>
            <person name="Sorensen T."/>
            <person name="Nielsen M.R."/>
            <person name="Sondergaard T.E."/>
            <person name="Sorensen J.L."/>
            <person name="Fitzpatrick D.A."/>
            <person name="Frisvad J.C."/>
            <person name="Nielsen K.L."/>
        </authorList>
    </citation>
    <scope>NUCLEOTIDE SEQUENCE</scope>
    <source>
        <strain evidence="3">IBT 26290</strain>
    </source>
</reference>
<feature type="transmembrane region" description="Helical" evidence="2">
    <location>
        <begin position="123"/>
        <end position="145"/>
    </location>
</feature>
<keyword evidence="2" id="KW-0812">Transmembrane</keyword>
<dbReference type="InterPro" id="IPR009571">
    <property type="entry name" value="SUR7/Rim9-like_fungi"/>
</dbReference>
<keyword evidence="4" id="KW-1185">Reference proteome</keyword>
<dbReference type="Gene3D" id="1.20.140.150">
    <property type="match status" value="1"/>
</dbReference>
<evidence type="ECO:0000256" key="1">
    <source>
        <dbReference type="SAM" id="MobiDB-lite"/>
    </source>
</evidence>